<dbReference type="AlphaFoldDB" id="A0A1V9XPQ9"/>
<keyword evidence="3" id="KW-1185">Reference proteome</keyword>
<comment type="caution">
    <text evidence="2">The sequence shown here is derived from an EMBL/GenBank/DDBJ whole genome shotgun (WGS) entry which is preliminary data.</text>
</comment>
<feature type="compositionally biased region" description="Basic and acidic residues" evidence="1">
    <location>
        <begin position="29"/>
        <end position="44"/>
    </location>
</feature>
<feature type="region of interest" description="Disordered" evidence="1">
    <location>
        <begin position="21"/>
        <end position="44"/>
    </location>
</feature>
<dbReference type="InParanoid" id="A0A1V9XPQ9"/>
<accession>A0A1V9XPQ9</accession>
<protein>
    <submittedName>
        <fullName evidence="2">Uncharacterized protein</fullName>
    </submittedName>
</protein>
<evidence type="ECO:0000313" key="3">
    <source>
        <dbReference type="Proteomes" id="UP000192247"/>
    </source>
</evidence>
<gene>
    <name evidence="2" type="ORF">BIW11_00765</name>
</gene>
<evidence type="ECO:0000256" key="1">
    <source>
        <dbReference type="SAM" id="MobiDB-lite"/>
    </source>
</evidence>
<dbReference type="Proteomes" id="UP000192247">
    <property type="component" value="Unassembled WGS sequence"/>
</dbReference>
<proteinExistence type="predicted"/>
<name>A0A1V9XPQ9_9ACAR</name>
<dbReference type="EMBL" id="MNPL01006313">
    <property type="protein sequence ID" value="OQR75487.1"/>
    <property type="molecule type" value="Genomic_DNA"/>
</dbReference>
<sequence length="180" mass="20374">MDSRFVLCCWAVLTAPPHQAELDGVGRTSSEERRERRVADHDGRRDKYRRIRAELVRSRSSSCNQPANALPAVPCLICEKTRWPPSLAGGEHNFESGTGSPCRARSVDFVSLPRGDRITSTQSDTLGAKRVIRNLARPNASHGALRYFFRQLLWCRHISFRRTAASVHLYLLWTGVRDSE</sequence>
<evidence type="ECO:0000313" key="2">
    <source>
        <dbReference type="EMBL" id="OQR75487.1"/>
    </source>
</evidence>
<reference evidence="2 3" key="1">
    <citation type="journal article" date="2017" name="Gigascience">
        <title>Draft genome of the honey bee ectoparasitic mite, Tropilaelaps mercedesae, is shaped by the parasitic life history.</title>
        <authorList>
            <person name="Dong X."/>
            <person name="Armstrong S.D."/>
            <person name="Xia D."/>
            <person name="Makepeace B.L."/>
            <person name="Darby A.C."/>
            <person name="Kadowaki T."/>
        </authorList>
    </citation>
    <scope>NUCLEOTIDE SEQUENCE [LARGE SCALE GENOMIC DNA]</scope>
    <source>
        <strain evidence="2">Wuxi-XJTLU</strain>
    </source>
</reference>
<organism evidence="2 3">
    <name type="scientific">Tropilaelaps mercedesae</name>
    <dbReference type="NCBI Taxonomy" id="418985"/>
    <lineage>
        <taxon>Eukaryota</taxon>
        <taxon>Metazoa</taxon>
        <taxon>Ecdysozoa</taxon>
        <taxon>Arthropoda</taxon>
        <taxon>Chelicerata</taxon>
        <taxon>Arachnida</taxon>
        <taxon>Acari</taxon>
        <taxon>Parasitiformes</taxon>
        <taxon>Mesostigmata</taxon>
        <taxon>Gamasina</taxon>
        <taxon>Dermanyssoidea</taxon>
        <taxon>Laelapidae</taxon>
        <taxon>Tropilaelaps</taxon>
    </lineage>
</organism>